<protein>
    <recommendedName>
        <fullName evidence="3">DNA polymerase III subunit delta</fullName>
    </recommendedName>
</protein>
<name>A0ABS7WPL4_9BACT</name>
<sequence length="315" mass="37110">MYEKDFPRVLNQKIDYFFIYGSCELSLFLRLEQLKKKFSCEQKLFLSQSDYSLNTAYDFLSQNSIFSNSKLLIIESTKALSSKDLKALISLCDDEKKLIFCLRNIKAQADIEKVFNGYFLRVFDKKNTNERMNILNDFCAFYNIKASYEALLFLERNYEFDIFKAGCELLKYKNLSLNINDLKEQVSEDDFINFDDFFFAFIFNDEVNNLIYSIVNSEDSIALLNKLYSQFLRLFSIIAYVKENANIDFKVCLGYTPPIDVCKKLEQAARIIDYKTKDILLLLQECELDLKRHSSDYSQQKMISQLIKLHFLIKN</sequence>
<evidence type="ECO:0000313" key="1">
    <source>
        <dbReference type="EMBL" id="MBZ7986700.1"/>
    </source>
</evidence>
<evidence type="ECO:0008006" key="3">
    <source>
        <dbReference type="Google" id="ProtNLM"/>
    </source>
</evidence>
<gene>
    <name evidence="1" type="ORF">AVCANL283_01040</name>
</gene>
<dbReference type="EMBL" id="JACGBB010000002">
    <property type="protein sequence ID" value="MBZ7986700.1"/>
    <property type="molecule type" value="Genomic_DNA"/>
</dbReference>
<keyword evidence="2" id="KW-1185">Reference proteome</keyword>
<dbReference type="InterPro" id="IPR027417">
    <property type="entry name" value="P-loop_NTPase"/>
</dbReference>
<comment type="caution">
    <text evidence="1">The sequence shown here is derived from an EMBL/GenBank/DDBJ whole genome shotgun (WGS) entry which is preliminary data.</text>
</comment>
<reference evidence="1 2" key="1">
    <citation type="submission" date="2020-07" db="EMBL/GenBank/DDBJ databases">
        <title>Transfer of Campylobacter canadensis to the novel genus Avispirillum gen. nov., that also includes two novel species recovered from migratory waterfowl: Avispirillum anseris sp. nov. and Avispirillum brantae sp. nov.</title>
        <authorList>
            <person name="Miller W.G."/>
            <person name="Chapman M.H."/>
            <person name="Yee E."/>
            <person name="Inglis G.D."/>
        </authorList>
    </citation>
    <scope>NUCLEOTIDE SEQUENCE [LARGE SCALE GENOMIC DNA]</scope>
    <source>
        <strain evidence="1 2">L283</strain>
    </source>
</reference>
<organism evidence="1 2">
    <name type="scientific">Campylobacter canadensis</name>
    <dbReference type="NCBI Taxonomy" id="449520"/>
    <lineage>
        <taxon>Bacteria</taxon>
        <taxon>Pseudomonadati</taxon>
        <taxon>Campylobacterota</taxon>
        <taxon>Epsilonproteobacteria</taxon>
        <taxon>Campylobacterales</taxon>
        <taxon>Campylobacteraceae</taxon>
        <taxon>Campylobacter</taxon>
    </lineage>
</organism>
<accession>A0ABS7WPL4</accession>
<proteinExistence type="predicted"/>
<evidence type="ECO:0000313" key="2">
    <source>
        <dbReference type="Proteomes" id="UP000786183"/>
    </source>
</evidence>
<dbReference type="RefSeq" id="WP_224325106.1">
    <property type="nucleotide sequence ID" value="NZ_JACGBB010000002.1"/>
</dbReference>
<dbReference type="SUPFAM" id="SSF52540">
    <property type="entry name" value="P-loop containing nucleoside triphosphate hydrolases"/>
    <property type="match status" value="1"/>
</dbReference>
<dbReference type="Proteomes" id="UP000786183">
    <property type="component" value="Unassembled WGS sequence"/>
</dbReference>